<accession>A0ACC1I2C4</accession>
<evidence type="ECO:0000313" key="2">
    <source>
        <dbReference type="Proteomes" id="UP001150581"/>
    </source>
</evidence>
<protein>
    <submittedName>
        <fullName evidence="1">Uncharacterized protein</fullName>
    </submittedName>
</protein>
<name>A0ACC1I2C4_9FUNG</name>
<evidence type="ECO:0000313" key="1">
    <source>
        <dbReference type="EMBL" id="KAJ1885725.1"/>
    </source>
</evidence>
<dbReference type="EMBL" id="JANBPG010002454">
    <property type="protein sequence ID" value="KAJ1885725.1"/>
    <property type="molecule type" value="Genomic_DNA"/>
</dbReference>
<feature type="non-terminal residue" evidence="1">
    <location>
        <position position="1"/>
    </location>
</feature>
<sequence length="103" mass="11854">RVNVKKLKDNIWREMAAGDRRKSMAADDAAMILGDGDEVKLESDQRFSEIVSNLKNVYPREKLEELSISYCFICLLHLANERNLRIVGDSSLRDLVITQDHFD</sequence>
<organism evidence="1 2">
    <name type="scientific">Kickxella alabastrina</name>
    <dbReference type="NCBI Taxonomy" id="61397"/>
    <lineage>
        <taxon>Eukaryota</taxon>
        <taxon>Fungi</taxon>
        <taxon>Fungi incertae sedis</taxon>
        <taxon>Zoopagomycota</taxon>
        <taxon>Kickxellomycotina</taxon>
        <taxon>Kickxellomycetes</taxon>
        <taxon>Kickxellales</taxon>
        <taxon>Kickxellaceae</taxon>
        <taxon>Kickxella</taxon>
    </lineage>
</organism>
<comment type="caution">
    <text evidence="1">The sequence shown here is derived from an EMBL/GenBank/DDBJ whole genome shotgun (WGS) entry which is preliminary data.</text>
</comment>
<reference evidence="1" key="1">
    <citation type="submission" date="2022-07" db="EMBL/GenBank/DDBJ databases">
        <title>Phylogenomic reconstructions and comparative analyses of Kickxellomycotina fungi.</title>
        <authorList>
            <person name="Reynolds N.K."/>
            <person name="Stajich J.E."/>
            <person name="Barry K."/>
            <person name="Grigoriev I.V."/>
            <person name="Crous P."/>
            <person name="Smith M.E."/>
        </authorList>
    </citation>
    <scope>NUCLEOTIDE SEQUENCE</scope>
    <source>
        <strain evidence="1">Benny 63K</strain>
    </source>
</reference>
<gene>
    <name evidence="1" type="ORF">LPJ66_009981</name>
</gene>
<keyword evidence="2" id="KW-1185">Reference proteome</keyword>
<proteinExistence type="predicted"/>
<dbReference type="Proteomes" id="UP001150581">
    <property type="component" value="Unassembled WGS sequence"/>
</dbReference>